<proteinExistence type="predicted"/>
<reference evidence="8" key="1">
    <citation type="submission" date="2017-02" db="EMBL/GenBank/DDBJ databases">
        <authorList>
            <person name="Varghese N."/>
            <person name="Submissions S."/>
        </authorList>
    </citation>
    <scope>NUCLEOTIDE SEQUENCE [LARGE SCALE GENOMIC DNA]</scope>
    <source>
        <strain evidence="8">R11H</strain>
    </source>
</reference>
<accession>A0A1T5CYK7</accession>
<evidence type="ECO:0000313" key="7">
    <source>
        <dbReference type="EMBL" id="SKB64565.1"/>
    </source>
</evidence>
<keyword evidence="8" id="KW-1185">Reference proteome</keyword>
<dbReference type="OrthoDB" id="9809265at2"/>
<gene>
    <name evidence="7" type="ORF">SAMN06295937_101232</name>
</gene>
<dbReference type="EMBL" id="FUYP01000012">
    <property type="protein sequence ID" value="SKB64565.1"/>
    <property type="molecule type" value="Genomic_DNA"/>
</dbReference>
<feature type="domain" description="HTH tetR-type" evidence="6">
    <location>
        <begin position="14"/>
        <end position="74"/>
    </location>
</feature>
<evidence type="ECO:0000256" key="4">
    <source>
        <dbReference type="ARBA" id="ARBA00023163"/>
    </source>
</evidence>
<dbReference type="InterPro" id="IPR039538">
    <property type="entry name" value="BetI_C"/>
</dbReference>
<sequence length="211" mass="22093">MRPARQAFTRESADARRNALIEATAACLAEHGLAGTHVRAICARAGVSPGLLRHYFAGIDELIAATYRATSDRMDAIFAAAVEAAGSDPRARLNAYLTTSFRPPVTDPELLGAWTAFWALARSDGRMAAIHAESYAGYRARLAELLAACGAAESGRLAIMLTAMVDGLWLELSLDPASFGGEAAAQMVEQAVAALLRPGADDPGALLGTGH</sequence>
<dbReference type="GO" id="GO:0000976">
    <property type="term" value="F:transcription cis-regulatory region binding"/>
    <property type="evidence" value="ECO:0007669"/>
    <property type="project" value="TreeGrafter"/>
</dbReference>
<evidence type="ECO:0000256" key="5">
    <source>
        <dbReference type="PROSITE-ProRule" id="PRU00335"/>
    </source>
</evidence>
<evidence type="ECO:0000256" key="3">
    <source>
        <dbReference type="ARBA" id="ARBA00023125"/>
    </source>
</evidence>
<dbReference type="GO" id="GO:0003700">
    <property type="term" value="F:DNA-binding transcription factor activity"/>
    <property type="evidence" value="ECO:0007669"/>
    <property type="project" value="TreeGrafter"/>
</dbReference>
<dbReference type="AlphaFoldDB" id="A0A1T5CYK7"/>
<dbReference type="InterPro" id="IPR036271">
    <property type="entry name" value="Tet_transcr_reg_TetR-rel_C_sf"/>
</dbReference>
<dbReference type="PANTHER" id="PTHR30055">
    <property type="entry name" value="HTH-TYPE TRANSCRIPTIONAL REGULATOR RUTR"/>
    <property type="match status" value="1"/>
</dbReference>
<keyword evidence="1" id="KW-0678">Repressor</keyword>
<dbReference type="SUPFAM" id="SSF48498">
    <property type="entry name" value="Tetracyclin repressor-like, C-terminal domain"/>
    <property type="match status" value="1"/>
</dbReference>
<evidence type="ECO:0000256" key="1">
    <source>
        <dbReference type="ARBA" id="ARBA00022491"/>
    </source>
</evidence>
<protein>
    <submittedName>
        <fullName evidence="7">Transcriptional regulator, TetR family</fullName>
    </submittedName>
</protein>
<name>A0A1T5CYK7_9SPHN</name>
<dbReference type="InterPro" id="IPR001647">
    <property type="entry name" value="HTH_TetR"/>
</dbReference>
<evidence type="ECO:0000259" key="6">
    <source>
        <dbReference type="PROSITE" id="PS50977"/>
    </source>
</evidence>
<dbReference type="InterPro" id="IPR009057">
    <property type="entry name" value="Homeodomain-like_sf"/>
</dbReference>
<dbReference type="PROSITE" id="PS50977">
    <property type="entry name" value="HTH_TETR_2"/>
    <property type="match status" value="1"/>
</dbReference>
<dbReference type="InterPro" id="IPR050109">
    <property type="entry name" value="HTH-type_TetR-like_transc_reg"/>
</dbReference>
<feature type="DNA-binding region" description="H-T-H motif" evidence="5">
    <location>
        <begin position="37"/>
        <end position="56"/>
    </location>
</feature>
<evidence type="ECO:0000256" key="2">
    <source>
        <dbReference type="ARBA" id="ARBA00023015"/>
    </source>
</evidence>
<evidence type="ECO:0000313" key="8">
    <source>
        <dbReference type="Proteomes" id="UP000190044"/>
    </source>
</evidence>
<organism evidence="7 8">
    <name type="scientific">Sphingopyxis flava</name>
    <dbReference type="NCBI Taxonomy" id="1507287"/>
    <lineage>
        <taxon>Bacteria</taxon>
        <taxon>Pseudomonadati</taxon>
        <taxon>Pseudomonadota</taxon>
        <taxon>Alphaproteobacteria</taxon>
        <taxon>Sphingomonadales</taxon>
        <taxon>Sphingomonadaceae</taxon>
        <taxon>Sphingopyxis</taxon>
    </lineage>
</organism>
<dbReference type="Proteomes" id="UP000190044">
    <property type="component" value="Unassembled WGS sequence"/>
</dbReference>
<keyword evidence="4" id="KW-0804">Transcription</keyword>
<dbReference type="SUPFAM" id="SSF46689">
    <property type="entry name" value="Homeodomain-like"/>
    <property type="match status" value="1"/>
</dbReference>
<dbReference type="Pfam" id="PF00440">
    <property type="entry name" value="TetR_N"/>
    <property type="match status" value="1"/>
</dbReference>
<dbReference type="Gene3D" id="1.10.357.10">
    <property type="entry name" value="Tetracycline Repressor, domain 2"/>
    <property type="match status" value="1"/>
</dbReference>
<keyword evidence="3 5" id="KW-0238">DNA-binding</keyword>
<dbReference type="RefSeq" id="WP_079638795.1">
    <property type="nucleotide sequence ID" value="NZ_FUYP01000012.1"/>
</dbReference>
<dbReference type="Pfam" id="PF13977">
    <property type="entry name" value="TetR_C_6"/>
    <property type="match status" value="1"/>
</dbReference>
<dbReference type="PANTHER" id="PTHR30055:SF228">
    <property type="entry name" value="TRANSCRIPTIONAL REGULATOR-RELATED"/>
    <property type="match status" value="1"/>
</dbReference>
<keyword evidence="2" id="KW-0805">Transcription regulation</keyword>